<feature type="region of interest" description="Disordered" evidence="1">
    <location>
        <begin position="284"/>
        <end position="320"/>
    </location>
</feature>
<feature type="region of interest" description="Disordered" evidence="1">
    <location>
        <begin position="383"/>
        <end position="407"/>
    </location>
</feature>
<evidence type="ECO:0000313" key="3">
    <source>
        <dbReference type="EMBL" id="KAJ1977927.1"/>
    </source>
</evidence>
<dbReference type="AlphaFoldDB" id="A0A9W8ECN8"/>
<evidence type="ECO:0000259" key="2">
    <source>
        <dbReference type="Pfam" id="PF07713"/>
    </source>
</evidence>
<organism evidence="3 4">
    <name type="scientific">Dimargaris verticillata</name>
    <dbReference type="NCBI Taxonomy" id="2761393"/>
    <lineage>
        <taxon>Eukaryota</taxon>
        <taxon>Fungi</taxon>
        <taxon>Fungi incertae sedis</taxon>
        <taxon>Zoopagomycota</taxon>
        <taxon>Kickxellomycotina</taxon>
        <taxon>Dimargaritomycetes</taxon>
        <taxon>Dimargaritales</taxon>
        <taxon>Dimargaritaceae</taxon>
        <taxon>Dimargaris</taxon>
    </lineage>
</organism>
<gene>
    <name evidence="3" type="ORF">H4R34_003401</name>
</gene>
<protein>
    <recommendedName>
        <fullName evidence="2">G patch domain-containing protein</fullName>
    </recommendedName>
</protein>
<dbReference type="GO" id="GO:0003723">
    <property type="term" value="F:RNA binding"/>
    <property type="evidence" value="ECO:0007669"/>
    <property type="project" value="TreeGrafter"/>
</dbReference>
<feature type="region of interest" description="Disordered" evidence="1">
    <location>
        <begin position="431"/>
        <end position="469"/>
    </location>
</feature>
<feature type="region of interest" description="Disordered" evidence="1">
    <location>
        <begin position="592"/>
        <end position="630"/>
    </location>
</feature>
<dbReference type="OrthoDB" id="20507at2759"/>
<comment type="caution">
    <text evidence="3">The sequence shown here is derived from an EMBL/GenBank/DDBJ whole genome shotgun (WGS) entry which is preliminary data.</text>
</comment>
<dbReference type="EMBL" id="JANBQB010000311">
    <property type="protein sequence ID" value="KAJ1977927.1"/>
    <property type="molecule type" value="Genomic_DNA"/>
</dbReference>
<feature type="region of interest" description="Disordered" evidence="1">
    <location>
        <begin position="1"/>
        <end position="20"/>
    </location>
</feature>
<reference evidence="3" key="1">
    <citation type="submission" date="2022-07" db="EMBL/GenBank/DDBJ databases">
        <title>Phylogenomic reconstructions and comparative analyses of Kickxellomycotina fungi.</title>
        <authorList>
            <person name="Reynolds N.K."/>
            <person name="Stajich J.E."/>
            <person name="Barry K."/>
            <person name="Grigoriev I.V."/>
            <person name="Crous P."/>
            <person name="Smith M.E."/>
        </authorList>
    </citation>
    <scope>NUCLEOTIDE SEQUENCE</scope>
    <source>
        <strain evidence="3">RSA 567</strain>
    </source>
</reference>
<dbReference type="GO" id="GO:0005634">
    <property type="term" value="C:nucleus"/>
    <property type="evidence" value="ECO:0007669"/>
    <property type="project" value="TreeGrafter"/>
</dbReference>
<proteinExistence type="predicted"/>
<dbReference type="InterPro" id="IPR011666">
    <property type="entry name" value="DUF1604"/>
</dbReference>
<feature type="compositionally biased region" description="Polar residues" evidence="1">
    <location>
        <begin position="307"/>
        <end position="319"/>
    </location>
</feature>
<accession>A0A9W8ECN8</accession>
<name>A0A9W8ECN8_9FUNG</name>
<evidence type="ECO:0000313" key="4">
    <source>
        <dbReference type="Proteomes" id="UP001151582"/>
    </source>
</evidence>
<dbReference type="Pfam" id="PF07713">
    <property type="entry name" value="DUF1604"/>
    <property type="match status" value="1"/>
</dbReference>
<dbReference type="PANTHER" id="PTHR13384:SF19">
    <property type="entry name" value="G PATCH DOMAIN-CONTAINING PROTEIN 1"/>
    <property type="match status" value="1"/>
</dbReference>
<dbReference type="GO" id="GO:0006397">
    <property type="term" value="P:mRNA processing"/>
    <property type="evidence" value="ECO:0007669"/>
    <property type="project" value="InterPro"/>
</dbReference>
<feature type="compositionally biased region" description="Polar residues" evidence="1">
    <location>
        <begin position="435"/>
        <end position="451"/>
    </location>
</feature>
<keyword evidence="4" id="KW-1185">Reference proteome</keyword>
<evidence type="ECO:0000256" key="1">
    <source>
        <dbReference type="SAM" id="MobiDB-lite"/>
    </source>
</evidence>
<sequence length="630" mass="68869">MRRCTGDGGSSDDEGDDPLVQLGTHLLDSLGSRGTKRHRPDPSALAREYVPEWQQEARDAQGCKRFHGAFTGGFSAGYFNTVGSKEGWTPQPFKSSRKAKAASMAADTAPGSSTRRSQRVEDFMDEEDLEDRRNQPVEIRASFQRRRSQKAKPVRRFDFSTYEEDAEEYDTFFRPQSAPTNTGRIPLCAAKPPAADRANLGPHILSTLTDHLTKTLQGPSPLAISTATTNVGEQLLGKVGWRPPKAPRTDAASLAVFETKHSAPLALAPPTQPRGTFHAVILDSDEDDSPRPASSRLQAPQPIGLSLPQQQSTQNQTALAPSVSHMPCKRCHDGRPPLPGFVLVTERVEWLLDEDTVSTTQVPADFVPGKAILALWRLTEHTPTAQRPPSRHHHKHPQDSQGPTGSHTVAQYLDQQIQAQLVRHADMLATPRIPPSTTIDTRALSQQSTPSHHAATQPPKVPRPATPSPMLARFTRATGEDTNRPALQPGLQHIVPPPPEQASITTVHQSAPSLSTTINIRPLVRTITTFLPHRLLSKRFNLPPVHSNARTGDKRHPTGPTNSTTVSRPPAQVNRVVLRPSVATLDQVVSQEFAQGSKPESVNLWGSDRSKPPTSLFKVVFEDDDSDSDG</sequence>
<dbReference type="Proteomes" id="UP001151582">
    <property type="component" value="Unassembled WGS sequence"/>
</dbReference>
<feature type="region of interest" description="Disordered" evidence="1">
    <location>
        <begin position="542"/>
        <end position="573"/>
    </location>
</feature>
<dbReference type="PANTHER" id="PTHR13384">
    <property type="entry name" value="G PATCH DOMAIN-CONTAINING PROTEIN 1"/>
    <property type="match status" value="1"/>
</dbReference>
<feature type="region of interest" description="Disordered" evidence="1">
    <location>
        <begin position="87"/>
        <end position="120"/>
    </location>
</feature>
<feature type="domain" description="G patch" evidence="2">
    <location>
        <begin position="50"/>
        <end position="140"/>
    </location>
</feature>